<comment type="cofactor">
    <cofactor evidence="1">
        <name>Zn(2+)</name>
        <dbReference type="ChEBI" id="CHEBI:29105"/>
    </cofactor>
</comment>
<keyword evidence="10" id="KW-1185">Reference proteome</keyword>
<dbReference type="Gene3D" id="1.25.40.10">
    <property type="entry name" value="Tetratricopeptide repeat domain"/>
    <property type="match status" value="2"/>
</dbReference>
<keyword evidence="4 9" id="KW-0378">Hydrolase</keyword>
<keyword evidence="7" id="KW-0802">TPR repeat</keyword>
<evidence type="ECO:0000313" key="9">
    <source>
        <dbReference type="EMBL" id="WND02284.1"/>
    </source>
</evidence>
<keyword evidence="6 9" id="KW-0482">Metalloprotease</keyword>
<dbReference type="Proteomes" id="UP001268683">
    <property type="component" value="Chromosome"/>
</dbReference>
<dbReference type="CDD" id="cd07324">
    <property type="entry name" value="M48C_Oma1-like"/>
    <property type="match status" value="1"/>
</dbReference>
<organism evidence="9 10">
    <name type="scientific">Temperatibacter marinus</name>
    <dbReference type="NCBI Taxonomy" id="1456591"/>
    <lineage>
        <taxon>Bacteria</taxon>
        <taxon>Pseudomonadati</taxon>
        <taxon>Pseudomonadota</taxon>
        <taxon>Alphaproteobacteria</taxon>
        <taxon>Kordiimonadales</taxon>
        <taxon>Temperatibacteraceae</taxon>
        <taxon>Temperatibacter</taxon>
    </lineage>
</organism>
<reference evidence="9" key="1">
    <citation type="submission" date="2023-04" db="EMBL/GenBank/DDBJ databases">
        <title>Complete genome sequence of Temperatibacter marinus.</title>
        <authorList>
            <person name="Rong J.-C."/>
            <person name="Yi M.-L."/>
            <person name="Zhao Q."/>
        </authorList>
    </citation>
    <scope>NUCLEOTIDE SEQUENCE</scope>
    <source>
        <strain evidence="9">NBRC 110045</strain>
    </source>
</reference>
<dbReference type="RefSeq" id="WP_310798120.1">
    <property type="nucleotide sequence ID" value="NZ_CP123872.1"/>
</dbReference>
<feature type="repeat" description="TPR" evidence="7">
    <location>
        <begin position="309"/>
        <end position="342"/>
    </location>
</feature>
<evidence type="ECO:0000256" key="6">
    <source>
        <dbReference type="ARBA" id="ARBA00023049"/>
    </source>
</evidence>
<dbReference type="Gene3D" id="3.30.2010.10">
    <property type="entry name" value="Metalloproteases ('zincins'), catalytic domain"/>
    <property type="match status" value="1"/>
</dbReference>
<evidence type="ECO:0000256" key="5">
    <source>
        <dbReference type="ARBA" id="ARBA00022833"/>
    </source>
</evidence>
<accession>A0AA52EGW0</accession>
<sequence length="472" mass="52894">MKLYLTKAIAILFVIALATTSMSLSVKAQGLSILRDAETEAFLRRIGTPIFQAARLTPENINIYLVNDKSINAFVTGGQNIFFHSGLLMRMDNVDELFGVMAHETGHISGGHSVRTREAFGKASGYSIASMVLGVAAILAGSADAGIAAMMAGQQMTMGSMLTYSRNQEATTDQAGASYLEKNNISGKGLITFFKKLQEQEFIYSANRNPYMRTHPLTQDRISRLEYVVTTSENYNKPPNQDLNNQFLRIRAKLEGYINGPFYTLKKYPLSDQSIPAKYARIYAYHRALEWDKALAEVEDLIKIEPENPYFYEIKGQVLFESGKLEEAAAPLKKATKLAPNEALILTAYAQALLSVEGKDGLIKKNNLQLALPLLKDATRLDNENTFAWYNLAKVYSALDDKPKASLATAERFFSMGALQQADYHANMAKKEFREGTIDWLRAEDIILISQPYLEKMRNSKRRSSRRRVLQE</sequence>
<evidence type="ECO:0000256" key="7">
    <source>
        <dbReference type="PROSITE-ProRule" id="PRU00339"/>
    </source>
</evidence>
<gene>
    <name evidence="9" type="ORF">QGN29_12070</name>
</gene>
<evidence type="ECO:0000256" key="1">
    <source>
        <dbReference type="ARBA" id="ARBA00001947"/>
    </source>
</evidence>
<keyword evidence="2" id="KW-0645">Protease</keyword>
<evidence type="ECO:0000313" key="10">
    <source>
        <dbReference type="Proteomes" id="UP001268683"/>
    </source>
</evidence>
<name>A0AA52EGW0_9PROT</name>
<dbReference type="InterPro" id="IPR019734">
    <property type="entry name" value="TPR_rpt"/>
</dbReference>
<dbReference type="EC" id="3.4.24.-" evidence="9"/>
<dbReference type="InterPro" id="IPR001915">
    <property type="entry name" value="Peptidase_M48"/>
</dbReference>
<feature type="domain" description="Peptidase M48" evidence="8">
    <location>
        <begin position="40"/>
        <end position="227"/>
    </location>
</feature>
<dbReference type="AlphaFoldDB" id="A0AA52EGW0"/>
<evidence type="ECO:0000259" key="8">
    <source>
        <dbReference type="Pfam" id="PF01435"/>
    </source>
</evidence>
<proteinExistence type="predicted"/>
<dbReference type="GO" id="GO:0004222">
    <property type="term" value="F:metalloendopeptidase activity"/>
    <property type="evidence" value="ECO:0007669"/>
    <property type="project" value="InterPro"/>
</dbReference>
<dbReference type="Pfam" id="PF13432">
    <property type="entry name" value="TPR_16"/>
    <property type="match status" value="1"/>
</dbReference>
<protein>
    <submittedName>
        <fullName evidence="9">M48 family metalloprotease</fullName>
        <ecNumber evidence="9">3.4.24.-</ecNumber>
    </submittedName>
</protein>
<keyword evidence="3" id="KW-0479">Metal-binding</keyword>
<dbReference type="PANTHER" id="PTHR22726">
    <property type="entry name" value="METALLOENDOPEPTIDASE OMA1"/>
    <property type="match status" value="1"/>
</dbReference>
<dbReference type="EMBL" id="CP123872">
    <property type="protein sequence ID" value="WND02284.1"/>
    <property type="molecule type" value="Genomic_DNA"/>
</dbReference>
<dbReference type="Pfam" id="PF01435">
    <property type="entry name" value="Peptidase_M48"/>
    <property type="match status" value="1"/>
</dbReference>
<dbReference type="GO" id="GO:0051603">
    <property type="term" value="P:proteolysis involved in protein catabolic process"/>
    <property type="evidence" value="ECO:0007669"/>
    <property type="project" value="TreeGrafter"/>
</dbReference>
<dbReference type="GO" id="GO:0016020">
    <property type="term" value="C:membrane"/>
    <property type="evidence" value="ECO:0007669"/>
    <property type="project" value="TreeGrafter"/>
</dbReference>
<evidence type="ECO:0000256" key="2">
    <source>
        <dbReference type="ARBA" id="ARBA00022670"/>
    </source>
</evidence>
<dbReference type="PROSITE" id="PS50005">
    <property type="entry name" value="TPR"/>
    <property type="match status" value="1"/>
</dbReference>
<evidence type="ECO:0000256" key="4">
    <source>
        <dbReference type="ARBA" id="ARBA00022801"/>
    </source>
</evidence>
<dbReference type="KEGG" id="tmk:QGN29_12070"/>
<dbReference type="InterPro" id="IPR011990">
    <property type="entry name" value="TPR-like_helical_dom_sf"/>
</dbReference>
<dbReference type="InterPro" id="IPR051156">
    <property type="entry name" value="Mito/Outer_Membr_Metalloprot"/>
</dbReference>
<keyword evidence="5" id="KW-0862">Zinc</keyword>
<evidence type="ECO:0000256" key="3">
    <source>
        <dbReference type="ARBA" id="ARBA00022723"/>
    </source>
</evidence>
<dbReference type="GO" id="GO:0046872">
    <property type="term" value="F:metal ion binding"/>
    <property type="evidence" value="ECO:0007669"/>
    <property type="project" value="UniProtKB-KW"/>
</dbReference>
<dbReference type="SUPFAM" id="SSF48452">
    <property type="entry name" value="TPR-like"/>
    <property type="match status" value="1"/>
</dbReference>
<dbReference type="PANTHER" id="PTHR22726:SF1">
    <property type="entry name" value="METALLOENDOPEPTIDASE OMA1, MITOCHONDRIAL"/>
    <property type="match status" value="1"/>
</dbReference>